<proteinExistence type="predicted"/>
<evidence type="ECO:0000256" key="1">
    <source>
        <dbReference type="SAM" id="MobiDB-lite"/>
    </source>
</evidence>
<dbReference type="Proteomes" id="UP001642360">
    <property type="component" value="Unassembled WGS sequence"/>
</dbReference>
<feature type="region of interest" description="Disordered" evidence="1">
    <location>
        <begin position="85"/>
        <end position="107"/>
    </location>
</feature>
<evidence type="ECO:0000313" key="3">
    <source>
        <dbReference type="Proteomes" id="UP001642360"/>
    </source>
</evidence>
<dbReference type="AlphaFoldDB" id="A0ABC8TSX2"/>
<keyword evidence="3" id="KW-1185">Reference proteome</keyword>
<protein>
    <submittedName>
        <fullName evidence="2">Uncharacterized protein</fullName>
    </submittedName>
</protein>
<sequence length="129" mass="14089">MNEEDRRSFSSMLVGQEECEKNRDEENNRTEDVQNHREKSPHKGSGREATKNTASPLCQECNSISSPLMENNNLDNSCLSEPACSLPRSACSEPESAANIPSGADTKDNCTTLVHHLDSECSTTQADAS</sequence>
<gene>
    <name evidence="2" type="ORF">ILEXP_LOCUS41875</name>
</gene>
<feature type="region of interest" description="Disordered" evidence="1">
    <location>
        <begin position="1"/>
        <end position="56"/>
    </location>
</feature>
<evidence type="ECO:0000313" key="2">
    <source>
        <dbReference type="EMBL" id="CAK9172233.1"/>
    </source>
</evidence>
<accession>A0ABC8TSX2</accession>
<dbReference type="EMBL" id="CAUOFW020005946">
    <property type="protein sequence ID" value="CAK9172233.1"/>
    <property type="molecule type" value="Genomic_DNA"/>
</dbReference>
<feature type="compositionally biased region" description="Basic and acidic residues" evidence="1">
    <location>
        <begin position="18"/>
        <end position="38"/>
    </location>
</feature>
<reference evidence="2 3" key="1">
    <citation type="submission" date="2024-02" db="EMBL/GenBank/DDBJ databases">
        <authorList>
            <person name="Vignale AGUSTIN F."/>
            <person name="Sosa J E."/>
            <person name="Modenutti C."/>
        </authorList>
    </citation>
    <scope>NUCLEOTIDE SEQUENCE [LARGE SCALE GENOMIC DNA]</scope>
</reference>
<organism evidence="2 3">
    <name type="scientific">Ilex paraguariensis</name>
    <name type="common">yerba mate</name>
    <dbReference type="NCBI Taxonomy" id="185542"/>
    <lineage>
        <taxon>Eukaryota</taxon>
        <taxon>Viridiplantae</taxon>
        <taxon>Streptophyta</taxon>
        <taxon>Embryophyta</taxon>
        <taxon>Tracheophyta</taxon>
        <taxon>Spermatophyta</taxon>
        <taxon>Magnoliopsida</taxon>
        <taxon>eudicotyledons</taxon>
        <taxon>Gunneridae</taxon>
        <taxon>Pentapetalae</taxon>
        <taxon>asterids</taxon>
        <taxon>campanulids</taxon>
        <taxon>Aquifoliales</taxon>
        <taxon>Aquifoliaceae</taxon>
        <taxon>Ilex</taxon>
    </lineage>
</organism>
<name>A0ABC8TSX2_9AQUA</name>
<comment type="caution">
    <text evidence="2">The sequence shown here is derived from an EMBL/GenBank/DDBJ whole genome shotgun (WGS) entry which is preliminary data.</text>
</comment>